<accession>A0AAE1JCY7</accession>
<dbReference type="AlphaFoldDB" id="A0AAE1JCY7"/>
<sequence length="21" mass="2632">MMYLQYYINENGDKVYTTKKE</sequence>
<dbReference type="Gene3D" id="4.10.80.300">
    <property type="match status" value="1"/>
</dbReference>
<proteinExistence type="predicted"/>
<dbReference type="EMBL" id="JAWXYG010000007">
    <property type="protein sequence ID" value="KAK4266731.1"/>
    <property type="molecule type" value="Genomic_DNA"/>
</dbReference>
<dbReference type="Proteomes" id="UP001293593">
    <property type="component" value="Unassembled WGS sequence"/>
</dbReference>
<protein>
    <submittedName>
        <fullName evidence="1">Uncharacterized protein</fullName>
    </submittedName>
</protein>
<comment type="caution">
    <text evidence="1">The sequence shown here is derived from an EMBL/GenBank/DDBJ whole genome shotgun (WGS) entry which is preliminary data.</text>
</comment>
<reference evidence="1" key="1">
    <citation type="submission" date="2023-10" db="EMBL/GenBank/DDBJ databases">
        <title>Chromosome-level genome of the transformable northern wattle, Acacia crassicarpa.</title>
        <authorList>
            <person name="Massaro I."/>
            <person name="Sinha N.R."/>
            <person name="Poethig S."/>
            <person name="Leichty A.R."/>
        </authorList>
    </citation>
    <scope>NUCLEOTIDE SEQUENCE</scope>
    <source>
        <strain evidence="1">Acra3RX</strain>
        <tissue evidence="1">Leaf</tissue>
    </source>
</reference>
<name>A0AAE1JCY7_9FABA</name>
<keyword evidence="2" id="KW-1185">Reference proteome</keyword>
<evidence type="ECO:0000313" key="1">
    <source>
        <dbReference type="EMBL" id="KAK4266731.1"/>
    </source>
</evidence>
<evidence type="ECO:0000313" key="2">
    <source>
        <dbReference type="Proteomes" id="UP001293593"/>
    </source>
</evidence>
<gene>
    <name evidence="1" type="ORF">QN277_023616</name>
</gene>
<organism evidence="1 2">
    <name type="scientific">Acacia crassicarpa</name>
    <name type="common">northern wattle</name>
    <dbReference type="NCBI Taxonomy" id="499986"/>
    <lineage>
        <taxon>Eukaryota</taxon>
        <taxon>Viridiplantae</taxon>
        <taxon>Streptophyta</taxon>
        <taxon>Embryophyta</taxon>
        <taxon>Tracheophyta</taxon>
        <taxon>Spermatophyta</taxon>
        <taxon>Magnoliopsida</taxon>
        <taxon>eudicotyledons</taxon>
        <taxon>Gunneridae</taxon>
        <taxon>Pentapetalae</taxon>
        <taxon>rosids</taxon>
        <taxon>fabids</taxon>
        <taxon>Fabales</taxon>
        <taxon>Fabaceae</taxon>
        <taxon>Caesalpinioideae</taxon>
        <taxon>mimosoid clade</taxon>
        <taxon>Acacieae</taxon>
        <taxon>Acacia</taxon>
    </lineage>
</organism>